<keyword evidence="2 8" id="KW-1003">Cell membrane</keyword>
<evidence type="ECO:0000256" key="4">
    <source>
        <dbReference type="ARBA" id="ARBA00022692"/>
    </source>
</evidence>
<proteinExistence type="inferred from homology"/>
<dbReference type="EMBL" id="JBHLUE010000016">
    <property type="protein sequence ID" value="MFC0566203.1"/>
    <property type="molecule type" value="Genomic_DNA"/>
</dbReference>
<comment type="function">
    <text evidence="8">Essential cell division protein.</text>
</comment>
<dbReference type="Pfam" id="PF03799">
    <property type="entry name" value="FtsQ_DivIB_C"/>
    <property type="match status" value="1"/>
</dbReference>
<sequence length="253" mass="26600">MDAARRWRLVRAGNDAVPASARRFMQRARRRRLRAALPWAVLAGGLALAALIAWVVLGTGLLGVARVRVAGTGVLTAAQVSDAAAVPTGTPLARVDLAAVRRRVAALPAVRRVTVRRSWPDTVVVEVVERTPALAVPRDGGFAVLDNTGVVFQSAPLRPDGLPLARVAAPGPTDPATRAATEVFGSLPAELRQQVAEVGAPSPARITLLLRDGRTIIWGDAAQSEVKARVAASLLSRRGNTIDVSAPDVVTIR</sequence>
<evidence type="ECO:0000313" key="11">
    <source>
        <dbReference type="Proteomes" id="UP001589894"/>
    </source>
</evidence>
<dbReference type="HAMAP" id="MF_00911">
    <property type="entry name" value="FtsQ_subfam"/>
    <property type="match status" value="1"/>
</dbReference>
<evidence type="ECO:0000256" key="6">
    <source>
        <dbReference type="ARBA" id="ARBA00023136"/>
    </source>
</evidence>
<feature type="transmembrane region" description="Helical" evidence="8">
    <location>
        <begin position="35"/>
        <end position="57"/>
    </location>
</feature>
<comment type="subcellular location">
    <subcellularLocation>
        <location evidence="8">Cell membrane</location>
        <topology evidence="8">Single-pass type II membrane protein</topology>
    </subcellularLocation>
    <subcellularLocation>
        <location evidence="1">Membrane</location>
    </subcellularLocation>
    <text evidence="8">Localizes to the division septum.</text>
</comment>
<evidence type="ECO:0000256" key="1">
    <source>
        <dbReference type="ARBA" id="ARBA00004370"/>
    </source>
</evidence>
<comment type="similarity">
    <text evidence="8">Belongs to the FtsQ/DivIB family. FtsQ subfamily.</text>
</comment>
<dbReference type="Gene3D" id="3.10.20.310">
    <property type="entry name" value="membrane protein fhac"/>
    <property type="match status" value="1"/>
</dbReference>
<keyword evidence="3 8" id="KW-0132">Cell division</keyword>
<dbReference type="PANTHER" id="PTHR37820:SF1">
    <property type="entry name" value="CELL DIVISION PROTEIN FTSQ"/>
    <property type="match status" value="1"/>
</dbReference>
<dbReference type="RefSeq" id="WP_377341214.1">
    <property type="nucleotide sequence ID" value="NZ_JBHLUE010000016.1"/>
</dbReference>
<dbReference type="InterPro" id="IPR013685">
    <property type="entry name" value="POTRA_FtsQ_type"/>
</dbReference>
<protein>
    <recommendedName>
        <fullName evidence="8">Cell division protein FtsQ</fullName>
    </recommendedName>
</protein>
<evidence type="ECO:0000256" key="7">
    <source>
        <dbReference type="ARBA" id="ARBA00023306"/>
    </source>
</evidence>
<evidence type="ECO:0000259" key="9">
    <source>
        <dbReference type="PROSITE" id="PS51779"/>
    </source>
</evidence>
<dbReference type="Pfam" id="PF08478">
    <property type="entry name" value="POTRA_1"/>
    <property type="match status" value="1"/>
</dbReference>
<dbReference type="PANTHER" id="PTHR37820">
    <property type="entry name" value="CELL DIVISION PROTEIN DIVIB"/>
    <property type="match status" value="1"/>
</dbReference>
<reference evidence="10 11" key="1">
    <citation type="submission" date="2024-09" db="EMBL/GenBank/DDBJ databases">
        <authorList>
            <person name="Sun Q."/>
            <person name="Mori K."/>
        </authorList>
    </citation>
    <scope>NUCLEOTIDE SEQUENCE [LARGE SCALE GENOMIC DNA]</scope>
    <source>
        <strain evidence="10 11">TBRC 2205</strain>
    </source>
</reference>
<evidence type="ECO:0000313" key="10">
    <source>
        <dbReference type="EMBL" id="MFC0566203.1"/>
    </source>
</evidence>
<evidence type="ECO:0000256" key="2">
    <source>
        <dbReference type="ARBA" id="ARBA00022475"/>
    </source>
</evidence>
<keyword evidence="4 8" id="KW-0812">Transmembrane</keyword>
<organism evidence="10 11">
    <name type="scientific">Plantactinospora siamensis</name>
    <dbReference type="NCBI Taxonomy" id="555372"/>
    <lineage>
        <taxon>Bacteria</taxon>
        <taxon>Bacillati</taxon>
        <taxon>Actinomycetota</taxon>
        <taxon>Actinomycetes</taxon>
        <taxon>Micromonosporales</taxon>
        <taxon>Micromonosporaceae</taxon>
        <taxon>Plantactinospora</taxon>
    </lineage>
</organism>
<gene>
    <name evidence="8" type="primary">ftsQ</name>
    <name evidence="10" type="ORF">ACFFHU_18935</name>
</gene>
<evidence type="ECO:0000256" key="5">
    <source>
        <dbReference type="ARBA" id="ARBA00022989"/>
    </source>
</evidence>
<keyword evidence="7 8" id="KW-0131">Cell cycle</keyword>
<keyword evidence="11" id="KW-1185">Reference proteome</keyword>
<dbReference type="GO" id="GO:0051301">
    <property type="term" value="P:cell division"/>
    <property type="evidence" value="ECO:0007669"/>
    <property type="project" value="UniProtKB-KW"/>
</dbReference>
<comment type="caution">
    <text evidence="10">The sequence shown here is derived from an EMBL/GenBank/DDBJ whole genome shotgun (WGS) entry which is preliminary data.</text>
</comment>
<evidence type="ECO:0000256" key="8">
    <source>
        <dbReference type="HAMAP-Rule" id="MF_00911"/>
    </source>
</evidence>
<dbReference type="InterPro" id="IPR005548">
    <property type="entry name" value="Cell_div_FtsQ/DivIB_C"/>
</dbReference>
<feature type="domain" description="POTRA" evidence="9">
    <location>
        <begin position="62"/>
        <end position="130"/>
    </location>
</feature>
<accession>A0ABV6NZJ9</accession>
<dbReference type="InterPro" id="IPR026579">
    <property type="entry name" value="FtsQ"/>
</dbReference>
<dbReference type="InterPro" id="IPR034746">
    <property type="entry name" value="POTRA"/>
</dbReference>
<dbReference type="Proteomes" id="UP001589894">
    <property type="component" value="Unassembled WGS sequence"/>
</dbReference>
<name>A0ABV6NZJ9_9ACTN</name>
<dbReference type="InterPro" id="IPR050487">
    <property type="entry name" value="FtsQ_DivIB"/>
</dbReference>
<keyword evidence="5 8" id="KW-1133">Transmembrane helix</keyword>
<dbReference type="PROSITE" id="PS51779">
    <property type="entry name" value="POTRA"/>
    <property type="match status" value="1"/>
</dbReference>
<evidence type="ECO:0000256" key="3">
    <source>
        <dbReference type="ARBA" id="ARBA00022618"/>
    </source>
</evidence>
<keyword evidence="6 8" id="KW-0472">Membrane</keyword>